<proteinExistence type="predicted"/>
<keyword evidence="1" id="KW-0812">Transmembrane</keyword>
<dbReference type="OrthoDB" id="9799090at2"/>
<dbReference type="EMBL" id="QNRE01000016">
    <property type="protein sequence ID" value="RBO84571.1"/>
    <property type="molecule type" value="Genomic_DNA"/>
</dbReference>
<feature type="transmembrane region" description="Helical" evidence="1">
    <location>
        <begin position="80"/>
        <end position="96"/>
    </location>
</feature>
<reference evidence="3 4" key="1">
    <citation type="submission" date="2018-06" db="EMBL/GenBank/DDBJ databases">
        <title>Genomic Encyclopedia of Type Strains, Phase IV (KMG-IV): sequencing the most valuable type-strain genomes for metagenomic binning, comparative biology and taxonomic classification.</title>
        <authorList>
            <person name="Goeker M."/>
        </authorList>
    </citation>
    <scope>NUCLEOTIDE SEQUENCE [LARGE SCALE GENOMIC DNA]</scope>
    <source>
        <strain evidence="3 4">DSM 44599</strain>
    </source>
</reference>
<dbReference type="RefSeq" id="WP_084538093.1">
    <property type="nucleotide sequence ID" value="NZ_CP107943.1"/>
</dbReference>
<dbReference type="STRING" id="1210090.GCA_001613185_05887"/>
<name>A0A366D3D9_9NOCA</name>
<dbReference type="SUPFAM" id="SSF81324">
    <property type="entry name" value="Voltage-gated potassium channels"/>
    <property type="match status" value="1"/>
</dbReference>
<dbReference type="Pfam" id="PF07885">
    <property type="entry name" value="Ion_trans_2"/>
    <property type="match status" value="1"/>
</dbReference>
<dbReference type="InterPro" id="IPR013099">
    <property type="entry name" value="K_chnl_dom"/>
</dbReference>
<evidence type="ECO:0000313" key="4">
    <source>
        <dbReference type="Proteomes" id="UP000252586"/>
    </source>
</evidence>
<dbReference type="AlphaFoldDB" id="A0A366D3D9"/>
<organism evidence="3 4">
    <name type="scientific">Nocardia puris</name>
    <dbReference type="NCBI Taxonomy" id="208602"/>
    <lineage>
        <taxon>Bacteria</taxon>
        <taxon>Bacillati</taxon>
        <taxon>Actinomycetota</taxon>
        <taxon>Actinomycetes</taxon>
        <taxon>Mycobacteriales</taxon>
        <taxon>Nocardiaceae</taxon>
        <taxon>Nocardia</taxon>
    </lineage>
</organism>
<accession>A0A366D3D9</accession>
<feature type="domain" description="Potassium channel" evidence="2">
    <location>
        <begin position="84"/>
        <end position="164"/>
    </location>
</feature>
<sequence>MAGRRVSGRVYAVRTASALVCAILVFYGIPLEWDPANWAGQLLWLLGFLAGAVGLLWMAFRRIGRYLHDPGATGQRIDAVLLLLCAVVVVFALFYYRLATEYPGQFEGLQTRTDALYYTIVTLGTVGYGDVKAIGQVARIATMIQIVFDLVVIGTLLAIIATSITHRVDNATEEITAQIPDDGGTEKTED</sequence>
<evidence type="ECO:0000256" key="1">
    <source>
        <dbReference type="SAM" id="Phobius"/>
    </source>
</evidence>
<gene>
    <name evidence="3" type="ORF">DFR74_116132</name>
</gene>
<feature type="transmembrane region" description="Helical" evidence="1">
    <location>
        <begin position="146"/>
        <end position="164"/>
    </location>
</feature>
<protein>
    <submittedName>
        <fullName evidence="3">Ion channel</fullName>
    </submittedName>
</protein>
<dbReference type="Proteomes" id="UP000252586">
    <property type="component" value="Unassembled WGS sequence"/>
</dbReference>
<keyword evidence="1" id="KW-1133">Transmembrane helix</keyword>
<keyword evidence="4" id="KW-1185">Reference proteome</keyword>
<evidence type="ECO:0000313" key="3">
    <source>
        <dbReference type="EMBL" id="RBO84571.1"/>
    </source>
</evidence>
<comment type="caution">
    <text evidence="3">The sequence shown here is derived from an EMBL/GenBank/DDBJ whole genome shotgun (WGS) entry which is preliminary data.</text>
</comment>
<feature type="transmembrane region" description="Helical" evidence="1">
    <location>
        <begin position="12"/>
        <end position="30"/>
    </location>
</feature>
<keyword evidence="1" id="KW-0472">Membrane</keyword>
<evidence type="ECO:0000259" key="2">
    <source>
        <dbReference type="Pfam" id="PF07885"/>
    </source>
</evidence>
<dbReference type="Gene3D" id="1.10.287.70">
    <property type="match status" value="1"/>
</dbReference>
<feature type="transmembrane region" description="Helical" evidence="1">
    <location>
        <begin position="42"/>
        <end position="60"/>
    </location>
</feature>